<keyword evidence="17" id="KW-1185">Reference proteome</keyword>
<keyword evidence="4" id="KW-0109">Calcium transport</keyword>
<dbReference type="InterPro" id="IPR005821">
    <property type="entry name" value="Ion_trans_dom"/>
</dbReference>
<keyword evidence="5" id="KW-0107">Calcium channel</keyword>
<accession>A0A914VFI4</accession>
<organism evidence="17 18">
    <name type="scientific">Plectus sambesii</name>
    <dbReference type="NCBI Taxonomy" id="2011161"/>
    <lineage>
        <taxon>Eukaryota</taxon>
        <taxon>Metazoa</taxon>
        <taxon>Ecdysozoa</taxon>
        <taxon>Nematoda</taxon>
        <taxon>Chromadorea</taxon>
        <taxon>Plectida</taxon>
        <taxon>Plectina</taxon>
        <taxon>Plectoidea</taxon>
        <taxon>Plectidae</taxon>
        <taxon>Plectus</taxon>
    </lineage>
</organism>
<dbReference type="GO" id="GO:0005262">
    <property type="term" value="F:calcium channel activity"/>
    <property type="evidence" value="ECO:0007669"/>
    <property type="project" value="UniProtKB-KW"/>
</dbReference>
<dbReference type="SMART" id="SM00248">
    <property type="entry name" value="ANK"/>
    <property type="match status" value="5"/>
</dbReference>
<evidence type="ECO:0000313" key="18">
    <source>
        <dbReference type="WBParaSite" id="PSAMB.scaffold1825size27569.g15075.t1"/>
    </source>
</evidence>
<feature type="transmembrane region" description="Helical" evidence="15">
    <location>
        <begin position="404"/>
        <end position="423"/>
    </location>
</feature>
<dbReference type="GO" id="GO:0098703">
    <property type="term" value="P:calcium ion import across plasma membrane"/>
    <property type="evidence" value="ECO:0007669"/>
    <property type="project" value="TreeGrafter"/>
</dbReference>
<evidence type="ECO:0000256" key="14">
    <source>
        <dbReference type="SAM" id="MobiDB-lite"/>
    </source>
</evidence>
<evidence type="ECO:0000256" key="4">
    <source>
        <dbReference type="ARBA" id="ARBA00022568"/>
    </source>
</evidence>
<comment type="subcellular location">
    <subcellularLocation>
        <location evidence="1">Cell membrane</location>
        <topology evidence="1">Multi-pass membrane protein</topology>
    </subcellularLocation>
</comment>
<keyword evidence="3" id="KW-1003">Cell membrane</keyword>
<name>A0A914VFI4_9BILA</name>
<keyword evidence="11 15" id="KW-0472">Membrane</keyword>
<evidence type="ECO:0000259" key="16">
    <source>
        <dbReference type="Pfam" id="PF00520"/>
    </source>
</evidence>
<evidence type="ECO:0000313" key="17">
    <source>
        <dbReference type="Proteomes" id="UP000887566"/>
    </source>
</evidence>
<keyword evidence="8" id="KW-0106">Calcium</keyword>
<dbReference type="SUPFAM" id="SSF48403">
    <property type="entry name" value="Ankyrin repeat"/>
    <property type="match status" value="1"/>
</dbReference>
<proteinExistence type="predicted"/>
<keyword evidence="9 15" id="KW-1133">Transmembrane helix</keyword>
<dbReference type="PANTHER" id="PTHR10582">
    <property type="entry name" value="TRANSIENT RECEPTOR POTENTIAL ION CHANNEL PROTEIN"/>
    <property type="match status" value="1"/>
</dbReference>
<dbReference type="Pfam" id="PF00520">
    <property type="entry name" value="Ion_trans"/>
    <property type="match status" value="1"/>
</dbReference>
<feature type="transmembrane region" description="Helical" evidence="15">
    <location>
        <begin position="550"/>
        <end position="571"/>
    </location>
</feature>
<evidence type="ECO:0000256" key="10">
    <source>
        <dbReference type="ARBA" id="ARBA00023065"/>
    </source>
</evidence>
<keyword evidence="13" id="KW-0040">ANK repeat</keyword>
<evidence type="ECO:0000256" key="6">
    <source>
        <dbReference type="ARBA" id="ARBA00022692"/>
    </source>
</evidence>
<evidence type="ECO:0000256" key="15">
    <source>
        <dbReference type="SAM" id="Phobius"/>
    </source>
</evidence>
<keyword evidence="12" id="KW-0407">Ion channel</keyword>
<dbReference type="FunFam" id="1.25.40.20:FF:000185">
    <property type="entry name" value="OSMotic avoidance abnormal family member"/>
    <property type="match status" value="1"/>
</dbReference>
<evidence type="ECO:0000256" key="11">
    <source>
        <dbReference type="ARBA" id="ARBA00023136"/>
    </source>
</evidence>
<dbReference type="GO" id="GO:0005886">
    <property type="term" value="C:plasma membrane"/>
    <property type="evidence" value="ECO:0007669"/>
    <property type="project" value="UniProtKB-SubCell"/>
</dbReference>
<sequence length="947" mass="107363">MGQFKSKLNPLDQLGGEQTANIANLKYDPDEKWSNLYREREKNHLYKWVGVHSGGELLTAFEHDGEDGVLKFALEKIVPMLYEEGQKPQLIRLSDFLKWKKTASTQLGGGKDDAVDPGSDLSSTHFREHNAQWRLNKRGVDGETIIHLLLGRDEPTANEVARILLRYYPGLANDIFLADEMFGQSPLHLAIVHDDYETVQLLLECGADVNARASGQFFVPEDQKGPTPKKITDYMGYAYYGEYPLAFAACFGNKDIYDLLIQNGADPNLQDYFGNTILHMCVINYSNSMYSYACRHWAKPADPHVVNTGGYTPLTLASKLGRKEIFDEMLELMKVEFWRFSDMTCSAYPLTTLDTIRPDGSTNYDSALMTVINGNTPEHLDMIGSEVIQRLLADKWKAFASRKLVERLTLLVLHIICICFVVYLRPYQNDRLAMRAPEFQDWVRVVFELLTIGLCLFFVFVQQGDEVRTQGFYGYFRNLKTAPSKMLFLIANICLLACIPFRLFGIFQAEEALFVFALPGSWIFFLFFARSAKLTGPFVQMIYSMIAGDMIRFAIISGIFLVSFSQAFYFVGKDMPNKQKLPIDDDNYCSFQDNEIYTYNNLPETFVSLFRASMGGYEYEEFKCANYEGLTKMLFVLYMIIMPIMMINMLIAMMGNTYTTVIAQAEKAWRQQYAQIVMVLERSVKREKLAACQLEYSIKLSDGGDSGMETRGLMVIKQTKKTRARQRKQAISNWKLIGRKVIKTVQHYGVDVTMYKLHSHERFTSLTDDVVGGARGERLSTSRGWLKSRGGSGRGRPALPPHSAPHDSESIAQREKMVSFDLQEDILKRMDISGPPSVQSEPVNRPLRRLRKAPPPPPPAAERAQSFSGLPHTMRRKRSQEPAATIVGVEMEIPNMPGTPSNTPPRVRADTFRRKDSPVKPSSSRTDSGQTVDGRSQRTISNIDVDV</sequence>
<dbReference type="InterPro" id="IPR036770">
    <property type="entry name" value="Ankyrin_rpt-contain_sf"/>
</dbReference>
<dbReference type="InterPro" id="IPR002110">
    <property type="entry name" value="Ankyrin_rpt"/>
</dbReference>
<dbReference type="InterPro" id="IPR024862">
    <property type="entry name" value="TRPV"/>
</dbReference>
<feature type="region of interest" description="Disordered" evidence="14">
    <location>
        <begin position="775"/>
        <end position="812"/>
    </location>
</feature>
<feature type="compositionally biased region" description="Polar residues" evidence="14">
    <location>
        <begin position="920"/>
        <end position="947"/>
    </location>
</feature>
<feature type="domain" description="Ion transport" evidence="16">
    <location>
        <begin position="411"/>
        <end position="664"/>
    </location>
</feature>
<feature type="region of interest" description="Disordered" evidence="14">
    <location>
        <begin position="830"/>
        <end position="947"/>
    </location>
</feature>
<evidence type="ECO:0000256" key="9">
    <source>
        <dbReference type="ARBA" id="ARBA00022989"/>
    </source>
</evidence>
<evidence type="ECO:0000256" key="13">
    <source>
        <dbReference type="PROSITE-ProRule" id="PRU00023"/>
    </source>
</evidence>
<keyword evidence="6 15" id="KW-0812">Transmembrane</keyword>
<evidence type="ECO:0000256" key="5">
    <source>
        <dbReference type="ARBA" id="ARBA00022673"/>
    </source>
</evidence>
<keyword evidence="7" id="KW-0677">Repeat</keyword>
<dbReference type="Proteomes" id="UP000887566">
    <property type="component" value="Unplaced"/>
</dbReference>
<dbReference type="PANTHER" id="PTHR10582:SF2">
    <property type="entry name" value="INACTIVE"/>
    <property type="match status" value="1"/>
</dbReference>
<keyword evidence="2" id="KW-0813">Transport</keyword>
<dbReference type="WBParaSite" id="PSAMB.scaffold1825size27569.g15075.t1">
    <property type="protein sequence ID" value="PSAMB.scaffold1825size27569.g15075.t1"/>
    <property type="gene ID" value="PSAMB.scaffold1825size27569.g15075"/>
</dbReference>
<protein>
    <submittedName>
        <fullName evidence="18">Ion transport domain-containing protein</fullName>
    </submittedName>
</protein>
<evidence type="ECO:0000256" key="12">
    <source>
        <dbReference type="ARBA" id="ARBA00023303"/>
    </source>
</evidence>
<evidence type="ECO:0000256" key="1">
    <source>
        <dbReference type="ARBA" id="ARBA00004651"/>
    </source>
</evidence>
<dbReference type="NCBIfam" id="TIGR00870">
    <property type="entry name" value="trp"/>
    <property type="match status" value="1"/>
</dbReference>
<feature type="repeat" description="ANK" evidence="13">
    <location>
        <begin position="240"/>
        <end position="272"/>
    </location>
</feature>
<feature type="repeat" description="ANK" evidence="13">
    <location>
        <begin position="182"/>
        <end position="214"/>
    </location>
</feature>
<evidence type="ECO:0000256" key="7">
    <source>
        <dbReference type="ARBA" id="ARBA00022737"/>
    </source>
</evidence>
<evidence type="ECO:0000256" key="2">
    <source>
        <dbReference type="ARBA" id="ARBA00022448"/>
    </source>
</evidence>
<dbReference type="PROSITE" id="PS50297">
    <property type="entry name" value="ANK_REP_REGION"/>
    <property type="match status" value="2"/>
</dbReference>
<evidence type="ECO:0000256" key="8">
    <source>
        <dbReference type="ARBA" id="ARBA00022837"/>
    </source>
</evidence>
<dbReference type="PROSITE" id="PS50088">
    <property type="entry name" value="ANK_REPEAT"/>
    <property type="match status" value="2"/>
</dbReference>
<feature type="transmembrane region" description="Helical" evidence="15">
    <location>
        <begin position="443"/>
        <end position="461"/>
    </location>
</feature>
<evidence type="ECO:0000256" key="3">
    <source>
        <dbReference type="ARBA" id="ARBA00022475"/>
    </source>
</evidence>
<feature type="transmembrane region" description="Helical" evidence="15">
    <location>
        <begin position="486"/>
        <end position="506"/>
    </location>
</feature>
<keyword evidence="10" id="KW-0406">Ion transport</keyword>
<feature type="compositionally biased region" description="Basic and acidic residues" evidence="14">
    <location>
        <begin position="907"/>
        <end position="918"/>
    </location>
</feature>
<dbReference type="Pfam" id="PF12796">
    <property type="entry name" value="Ank_2"/>
    <property type="match status" value="2"/>
</dbReference>
<dbReference type="Gene3D" id="1.25.40.20">
    <property type="entry name" value="Ankyrin repeat-containing domain"/>
    <property type="match status" value="1"/>
</dbReference>
<dbReference type="AlphaFoldDB" id="A0A914VFI4"/>
<reference evidence="18" key="1">
    <citation type="submission" date="2022-11" db="UniProtKB">
        <authorList>
            <consortium name="WormBaseParasite"/>
        </authorList>
    </citation>
    <scope>IDENTIFICATION</scope>
</reference>
<feature type="transmembrane region" description="Helical" evidence="15">
    <location>
        <begin position="512"/>
        <end position="529"/>
    </location>
</feature>
<feature type="transmembrane region" description="Helical" evidence="15">
    <location>
        <begin position="635"/>
        <end position="654"/>
    </location>
</feature>